<sequence length="945" mass="103460">MSEEMAVSDNTTGDEAKVSNDEQPAAPVVEPEEVATGEPSEPVAPVMEEPPAMEEDAPEPEKEPEPEIEEEKPAVKTEPLTEEIDIPLETLHTDVDLKKEELEDVKDEFETFEHNIEEDIKRGIKRRASSAFSDNGDEDFKGFDDIKIEIKTEDYSRVLERLEAEVTEASKDLVPLRTVMAAPGKASKRPRKDTDGSRPSSALSSRSDDGGTTDVSAASSPAHRGGRRSTIEMSSPLLRVPLERGWKRELVYRAALDAHSRRNADIYYYTPYGKKLRSTREVAEHLAGTGLTVENFSFFKEPLGVDDPEKEIIRDAKLIRRVDSPIAATVPPAQVEGKRTPKPKPPKGASPEPVAPAATTATTTTTATAAAKSPPAKLKVKSMGSRLSNNAAPATPTPPAKQQKKPQPAEQKPQPAQQPTTTPSNTDNNNSAAWKKPSELPNQPSPSSPTNGLAQVAGRVVQPCSMSCGRGAVPSLACAACLCLYHPACVGYTHAAPPDPFLCKRRGRVANGAASPPTATMSPRRRGRQRADDTDHFTAFYNKAQERNYNVVVQIFQYLGMRDLAHCARVCKLWRQLSATPALWRHVRMKNSHVSDWGGLCAALKRHGTKRLDLRKMLLPQNDTVFWEQFAEHISTVDTLERIEMCRCPARAVEAVCRGLPGLRALSALAIRDALLDPSPLADLPLLHELRLKSMAGLSLTQDLRHLASLTKLQHLSLTSIKELGWCACDVIGSLEGLESLELGECTFGASFAGVLARLARLRRVRLERGTPHCAAPAILRALATRPLLTRLELVNIDVKPGFDDALAACSNVQRLLIIPTYVSQSATTNRQVLSGVLRLSASLTHLMWGVTIELLRVTELFIDQCEQAGEPKRRDVGECIPVLKPVPGCKLPAEHAGPAGPPQVEILPLPTLQRLLSQQLPHTKLKLLRIPFHATWRQSLADFQ</sequence>
<feature type="region of interest" description="Disordered" evidence="1">
    <location>
        <begin position="1"/>
        <end position="92"/>
    </location>
</feature>
<dbReference type="InterPro" id="IPR036047">
    <property type="entry name" value="F-box-like_dom_sf"/>
</dbReference>
<reference evidence="3" key="1">
    <citation type="submission" date="2016-07" db="EMBL/GenBank/DDBJ databases">
        <authorList>
            <person name="Bretaudeau A."/>
        </authorList>
    </citation>
    <scope>NUCLEOTIDE SEQUENCE</scope>
    <source>
        <strain evidence="3">Rice</strain>
        <tissue evidence="3">Whole body</tissue>
    </source>
</reference>
<feature type="compositionally biased region" description="Low complexity" evidence="1">
    <location>
        <begin position="355"/>
        <end position="371"/>
    </location>
</feature>
<dbReference type="SUPFAM" id="SSF54171">
    <property type="entry name" value="DNA-binding domain"/>
    <property type="match status" value="1"/>
</dbReference>
<feature type="region of interest" description="Disordered" evidence="1">
    <location>
        <begin position="329"/>
        <end position="454"/>
    </location>
</feature>
<dbReference type="InterPro" id="IPR001739">
    <property type="entry name" value="Methyl_CpG_DNA-bd"/>
</dbReference>
<evidence type="ECO:0000259" key="2">
    <source>
        <dbReference type="PROSITE" id="PS50982"/>
    </source>
</evidence>
<name>A0A2H1VFZ5_SPOFR</name>
<dbReference type="CDD" id="cd00122">
    <property type="entry name" value="MBD"/>
    <property type="match status" value="1"/>
</dbReference>
<organism evidence="3">
    <name type="scientific">Spodoptera frugiperda</name>
    <name type="common">Fall armyworm</name>
    <dbReference type="NCBI Taxonomy" id="7108"/>
    <lineage>
        <taxon>Eukaryota</taxon>
        <taxon>Metazoa</taxon>
        <taxon>Ecdysozoa</taxon>
        <taxon>Arthropoda</taxon>
        <taxon>Hexapoda</taxon>
        <taxon>Insecta</taxon>
        <taxon>Pterygota</taxon>
        <taxon>Neoptera</taxon>
        <taxon>Endopterygota</taxon>
        <taxon>Lepidoptera</taxon>
        <taxon>Glossata</taxon>
        <taxon>Ditrysia</taxon>
        <taxon>Noctuoidea</taxon>
        <taxon>Noctuidae</taxon>
        <taxon>Amphipyrinae</taxon>
        <taxon>Spodoptera</taxon>
    </lineage>
</organism>
<dbReference type="Gene3D" id="1.20.1280.50">
    <property type="match status" value="1"/>
</dbReference>
<evidence type="ECO:0000256" key="1">
    <source>
        <dbReference type="SAM" id="MobiDB-lite"/>
    </source>
</evidence>
<dbReference type="InterPro" id="IPR011011">
    <property type="entry name" value="Znf_FYVE_PHD"/>
</dbReference>
<dbReference type="PANTHER" id="PTHR15739:SF5">
    <property type="entry name" value="LD23158P"/>
    <property type="match status" value="1"/>
</dbReference>
<accession>A0A2H1VFZ5</accession>
<gene>
    <name evidence="3" type="ORF">SFRICE_009943</name>
</gene>
<dbReference type="PROSITE" id="PS50982">
    <property type="entry name" value="MBD"/>
    <property type="match status" value="1"/>
</dbReference>
<dbReference type="GO" id="GO:0003677">
    <property type="term" value="F:DNA binding"/>
    <property type="evidence" value="ECO:0007669"/>
    <property type="project" value="InterPro"/>
</dbReference>
<feature type="region of interest" description="Disordered" evidence="1">
    <location>
        <begin position="177"/>
        <end position="232"/>
    </location>
</feature>
<dbReference type="InterPro" id="IPR052283">
    <property type="entry name" value="GenomicStab_NeuMorph_Reg"/>
</dbReference>
<dbReference type="AlphaFoldDB" id="A0A2H1VFZ5"/>
<dbReference type="InterPro" id="IPR016177">
    <property type="entry name" value="DNA-bd_dom_sf"/>
</dbReference>
<feature type="compositionally biased region" description="Low complexity" evidence="1">
    <location>
        <begin position="38"/>
        <end position="50"/>
    </location>
</feature>
<protein>
    <submittedName>
        <fullName evidence="3">SFRICE_009943</fullName>
    </submittedName>
</protein>
<dbReference type="InterPro" id="IPR001810">
    <property type="entry name" value="F-box_dom"/>
</dbReference>
<dbReference type="SMART" id="SM00391">
    <property type="entry name" value="MBD"/>
    <property type="match status" value="1"/>
</dbReference>
<dbReference type="SUPFAM" id="SSF81383">
    <property type="entry name" value="F-box domain"/>
    <property type="match status" value="1"/>
</dbReference>
<dbReference type="Pfam" id="PF01429">
    <property type="entry name" value="MBD"/>
    <property type="match status" value="1"/>
</dbReference>
<feature type="compositionally biased region" description="Low complexity" evidence="1">
    <location>
        <begin position="405"/>
        <end position="431"/>
    </location>
</feature>
<proteinExistence type="predicted"/>
<feature type="region of interest" description="Disordered" evidence="1">
    <location>
        <begin position="510"/>
        <end position="531"/>
    </location>
</feature>
<dbReference type="Gene3D" id="3.30.890.10">
    <property type="entry name" value="Methyl-cpg-binding Protein 2, Chain A"/>
    <property type="match status" value="1"/>
</dbReference>
<feature type="domain" description="MBD" evidence="2">
    <location>
        <begin position="232"/>
        <end position="303"/>
    </location>
</feature>
<dbReference type="PANTHER" id="PTHR15739">
    <property type="entry name" value="ZINC FINGER PROTEIN"/>
    <property type="match status" value="1"/>
</dbReference>
<dbReference type="InterPro" id="IPR032675">
    <property type="entry name" value="LRR_dom_sf"/>
</dbReference>
<evidence type="ECO:0000313" key="3">
    <source>
        <dbReference type="EMBL" id="SOQ39768.1"/>
    </source>
</evidence>
<feature type="compositionally biased region" description="Basic and acidic residues" evidence="1">
    <location>
        <begin position="59"/>
        <end position="75"/>
    </location>
</feature>
<dbReference type="SUPFAM" id="SSF52047">
    <property type="entry name" value="RNI-like"/>
    <property type="match status" value="1"/>
</dbReference>
<dbReference type="EMBL" id="ODYU01002362">
    <property type="protein sequence ID" value="SOQ39768.1"/>
    <property type="molecule type" value="Genomic_DNA"/>
</dbReference>
<dbReference type="SUPFAM" id="SSF57903">
    <property type="entry name" value="FYVE/PHD zinc finger"/>
    <property type="match status" value="1"/>
</dbReference>
<dbReference type="Pfam" id="PF12937">
    <property type="entry name" value="F-box-like"/>
    <property type="match status" value="1"/>
</dbReference>
<dbReference type="Gene3D" id="3.80.10.10">
    <property type="entry name" value="Ribonuclease Inhibitor"/>
    <property type="match status" value="1"/>
</dbReference>